<evidence type="ECO:0000313" key="5">
    <source>
        <dbReference type="EMBL" id="UOE27861.1"/>
    </source>
</evidence>
<evidence type="ECO:0000259" key="4">
    <source>
        <dbReference type="PROSITE" id="PS50995"/>
    </source>
</evidence>
<gene>
    <name evidence="5" type="ORF">MTP13_08830</name>
</gene>
<dbReference type="RefSeq" id="WP_243570710.1">
    <property type="nucleotide sequence ID" value="NZ_BAAARD010000001.1"/>
</dbReference>
<dbReference type="EMBL" id="CP094533">
    <property type="protein sequence ID" value="UOE27861.1"/>
    <property type="molecule type" value="Genomic_DNA"/>
</dbReference>
<dbReference type="InterPro" id="IPR036388">
    <property type="entry name" value="WH-like_DNA-bd_sf"/>
</dbReference>
<dbReference type="PRINTS" id="PR00598">
    <property type="entry name" value="HTHMARR"/>
</dbReference>
<proteinExistence type="predicted"/>
<evidence type="ECO:0000256" key="2">
    <source>
        <dbReference type="ARBA" id="ARBA00023125"/>
    </source>
</evidence>
<keyword evidence="6" id="KW-1185">Reference proteome</keyword>
<organism evidence="5 6">
    <name type="scientific">Agromyces soli</name>
    <dbReference type="NCBI Taxonomy" id="659012"/>
    <lineage>
        <taxon>Bacteria</taxon>
        <taxon>Bacillati</taxon>
        <taxon>Actinomycetota</taxon>
        <taxon>Actinomycetes</taxon>
        <taxon>Micrococcales</taxon>
        <taxon>Microbacteriaceae</taxon>
        <taxon>Agromyces</taxon>
    </lineage>
</organism>
<dbReference type="PROSITE" id="PS50995">
    <property type="entry name" value="HTH_MARR_2"/>
    <property type="match status" value="1"/>
</dbReference>
<dbReference type="SUPFAM" id="SSF46785">
    <property type="entry name" value="Winged helix' DNA-binding domain"/>
    <property type="match status" value="1"/>
</dbReference>
<accession>A0ABY4B1H2</accession>
<sequence>MIARTVSDLVVQLQLLSRSIEHRAAEELGGLDTTLRTVSVLLCAASGEKTQTELAELACLDKSTMVNTLDALERSGLAERKIPAEDRRARVVEVTDEGRRVVAATAGVLDGLYDSVLERLPEADREPFLRSLARLTQSA</sequence>
<protein>
    <submittedName>
        <fullName evidence="5">MarR family transcriptional regulator</fullName>
    </submittedName>
</protein>
<keyword evidence="3" id="KW-0804">Transcription</keyword>
<name>A0ABY4B1H2_9MICO</name>
<keyword evidence="1" id="KW-0805">Transcription regulation</keyword>
<dbReference type="PANTHER" id="PTHR42756:SF1">
    <property type="entry name" value="TRANSCRIPTIONAL REPRESSOR OF EMRAB OPERON"/>
    <property type="match status" value="1"/>
</dbReference>
<evidence type="ECO:0000313" key="6">
    <source>
        <dbReference type="Proteomes" id="UP000831304"/>
    </source>
</evidence>
<dbReference type="Proteomes" id="UP000831304">
    <property type="component" value="Chromosome"/>
</dbReference>
<reference evidence="5 6" key="1">
    <citation type="submission" date="2022-03" db="EMBL/GenBank/DDBJ databases">
        <title>Agromyces sp. isolated from the gut of P. brevitarsis seulensis larvae.</title>
        <authorList>
            <person name="Won M."/>
            <person name="Kwon S.-W."/>
        </authorList>
    </citation>
    <scope>NUCLEOTIDE SEQUENCE [LARGE SCALE GENOMIC DNA]</scope>
    <source>
        <strain evidence="5 6">KACC 16215</strain>
    </source>
</reference>
<dbReference type="PANTHER" id="PTHR42756">
    <property type="entry name" value="TRANSCRIPTIONAL REGULATOR, MARR"/>
    <property type="match status" value="1"/>
</dbReference>
<feature type="domain" description="HTH marR-type" evidence="4">
    <location>
        <begin position="6"/>
        <end position="137"/>
    </location>
</feature>
<evidence type="ECO:0000256" key="3">
    <source>
        <dbReference type="ARBA" id="ARBA00023163"/>
    </source>
</evidence>
<dbReference type="InterPro" id="IPR036390">
    <property type="entry name" value="WH_DNA-bd_sf"/>
</dbReference>
<dbReference type="Gene3D" id="1.10.10.10">
    <property type="entry name" value="Winged helix-like DNA-binding domain superfamily/Winged helix DNA-binding domain"/>
    <property type="match status" value="1"/>
</dbReference>
<dbReference type="SMART" id="SM00347">
    <property type="entry name" value="HTH_MARR"/>
    <property type="match status" value="1"/>
</dbReference>
<keyword evidence="2" id="KW-0238">DNA-binding</keyword>
<dbReference type="Pfam" id="PF01047">
    <property type="entry name" value="MarR"/>
    <property type="match status" value="1"/>
</dbReference>
<evidence type="ECO:0000256" key="1">
    <source>
        <dbReference type="ARBA" id="ARBA00023015"/>
    </source>
</evidence>
<dbReference type="InterPro" id="IPR000835">
    <property type="entry name" value="HTH_MarR-typ"/>
</dbReference>